<dbReference type="CDD" id="cd02181">
    <property type="entry name" value="GH16_fungal_Lam16A_glucanase"/>
    <property type="match status" value="1"/>
</dbReference>
<evidence type="ECO:0000259" key="2">
    <source>
        <dbReference type="PROSITE" id="PS51762"/>
    </source>
</evidence>
<accession>A0A165N1U3</accession>
<dbReference type="GO" id="GO:0009251">
    <property type="term" value="P:glucan catabolic process"/>
    <property type="evidence" value="ECO:0007669"/>
    <property type="project" value="TreeGrafter"/>
</dbReference>
<dbReference type="OrthoDB" id="192832at2759"/>
<dbReference type="PANTHER" id="PTHR10963">
    <property type="entry name" value="GLYCOSYL HYDROLASE-RELATED"/>
    <property type="match status" value="1"/>
</dbReference>
<protein>
    <submittedName>
        <fullName evidence="3">Glycoside hydrolase family 16 protein</fullName>
    </submittedName>
</protein>
<sequence>MPQPPAARRPQTLPAHINGASTPAHAPPPPHRLLLLLHPLRLPLCPPLHSIRSRPIQARPRPIPAHVRPKHPAPATTHPSLFSSTRYVLADKYVGNDFFNHWAWESIDDPTHGRVNYVSKSSAHRANLSFASETKFVMRADHTARVAPAARGRDSVRIHSNKAYGDSVAILDVEHMPEGCATWPAFWSLSQAGPWPAGGEIDIIEGVNLQAANTMSLHTLPVCVMPAGGAPRRAHTGTVLSTDCDARANYNQGCGVRGPPASYGAPLNAARGGWFVVARGPGPEGVRGWFWARADPAVPPEVRDADGDAAAAAEVRPGPAWGLPVAHFPMGRECEYAPHFDEHMFVFDLTFCGDWAGNAYPTSGCGGSCVDLVDNHPEAFVDAYWEVNSLRVYTPAR</sequence>
<evidence type="ECO:0000256" key="1">
    <source>
        <dbReference type="SAM" id="MobiDB-lite"/>
    </source>
</evidence>
<dbReference type="InterPro" id="IPR013320">
    <property type="entry name" value="ConA-like_dom_sf"/>
</dbReference>
<keyword evidence="3" id="KW-0378">Hydrolase</keyword>
<keyword evidence="4" id="KW-1185">Reference proteome</keyword>
<dbReference type="AlphaFoldDB" id="A0A165N1U3"/>
<dbReference type="SUPFAM" id="SSF49899">
    <property type="entry name" value="Concanavalin A-like lectins/glucanases"/>
    <property type="match status" value="1"/>
</dbReference>
<evidence type="ECO:0000313" key="3">
    <source>
        <dbReference type="EMBL" id="KZT66401.1"/>
    </source>
</evidence>
<dbReference type="Pfam" id="PF26113">
    <property type="entry name" value="GH16_XgeA"/>
    <property type="match status" value="1"/>
</dbReference>
<dbReference type="EMBL" id="KV429090">
    <property type="protein sequence ID" value="KZT66401.1"/>
    <property type="molecule type" value="Genomic_DNA"/>
</dbReference>
<dbReference type="STRING" id="1314783.A0A165N1U3"/>
<dbReference type="Proteomes" id="UP000076727">
    <property type="component" value="Unassembled WGS sequence"/>
</dbReference>
<gene>
    <name evidence="3" type="ORF">DAEQUDRAFT_675100</name>
</gene>
<proteinExistence type="predicted"/>
<dbReference type="Gene3D" id="2.60.120.200">
    <property type="match status" value="1"/>
</dbReference>
<dbReference type="InterPro" id="IPR000757">
    <property type="entry name" value="Beta-glucanase-like"/>
</dbReference>
<dbReference type="InterPro" id="IPR050546">
    <property type="entry name" value="Glycosyl_Hydrlase_16"/>
</dbReference>
<name>A0A165N1U3_9APHY</name>
<organism evidence="3 4">
    <name type="scientific">Daedalea quercina L-15889</name>
    <dbReference type="NCBI Taxonomy" id="1314783"/>
    <lineage>
        <taxon>Eukaryota</taxon>
        <taxon>Fungi</taxon>
        <taxon>Dikarya</taxon>
        <taxon>Basidiomycota</taxon>
        <taxon>Agaricomycotina</taxon>
        <taxon>Agaricomycetes</taxon>
        <taxon>Polyporales</taxon>
        <taxon>Fomitopsis</taxon>
    </lineage>
</organism>
<dbReference type="GO" id="GO:0004553">
    <property type="term" value="F:hydrolase activity, hydrolyzing O-glycosyl compounds"/>
    <property type="evidence" value="ECO:0007669"/>
    <property type="project" value="InterPro"/>
</dbReference>
<reference evidence="3 4" key="1">
    <citation type="journal article" date="2016" name="Mol. Biol. Evol.">
        <title>Comparative Genomics of Early-Diverging Mushroom-Forming Fungi Provides Insights into the Origins of Lignocellulose Decay Capabilities.</title>
        <authorList>
            <person name="Nagy L.G."/>
            <person name="Riley R."/>
            <person name="Tritt A."/>
            <person name="Adam C."/>
            <person name="Daum C."/>
            <person name="Floudas D."/>
            <person name="Sun H."/>
            <person name="Yadav J.S."/>
            <person name="Pangilinan J."/>
            <person name="Larsson K.H."/>
            <person name="Matsuura K."/>
            <person name="Barry K."/>
            <person name="Labutti K."/>
            <person name="Kuo R."/>
            <person name="Ohm R.A."/>
            <person name="Bhattacharya S.S."/>
            <person name="Shirouzu T."/>
            <person name="Yoshinaga Y."/>
            <person name="Martin F.M."/>
            <person name="Grigoriev I.V."/>
            <person name="Hibbett D.S."/>
        </authorList>
    </citation>
    <scope>NUCLEOTIDE SEQUENCE [LARGE SCALE GENOMIC DNA]</scope>
    <source>
        <strain evidence="3 4">L-15889</strain>
    </source>
</reference>
<feature type="domain" description="GH16" evidence="2">
    <location>
        <begin position="54"/>
        <end position="364"/>
    </location>
</feature>
<feature type="region of interest" description="Disordered" evidence="1">
    <location>
        <begin position="1"/>
        <end position="27"/>
    </location>
</feature>
<dbReference type="PANTHER" id="PTHR10963:SF24">
    <property type="entry name" value="GLYCOSIDASE C21B10.07-RELATED"/>
    <property type="match status" value="1"/>
</dbReference>
<dbReference type="PROSITE" id="PS51762">
    <property type="entry name" value="GH16_2"/>
    <property type="match status" value="1"/>
</dbReference>
<evidence type="ECO:0000313" key="4">
    <source>
        <dbReference type="Proteomes" id="UP000076727"/>
    </source>
</evidence>